<dbReference type="AlphaFoldDB" id="A0A221NXD5"/>
<keyword evidence="3" id="KW-1185">Reference proteome</keyword>
<dbReference type="OrthoDB" id="4274393at2"/>
<organism evidence="2 3">
    <name type="scientific">Streptomyces pluripotens</name>
    <dbReference type="NCBI Taxonomy" id="1355015"/>
    <lineage>
        <taxon>Bacteria</taxon>
        <taxon>Bacillati</taxon>
        <taxon>Actinomycetota</taxon>
        <taxon>Actinomycetes</taxon>
        <taxon>Kitasatosporales</taxon>
        <taxon>Streptomycetaceae</taxon>
        <taxon>Streptomyces</taxon>
    </lineage>
</organism>
<evidence type="ECO:0000313" key="3">
    <source>
        <dbReference type="Proteomes" id="UP000031501"/>
    </source>
</evidence>
<feature type="region of interest" description="Disordered" evidence="1">
    <location>
        <begin position="1"/>
        <end position="20"/>
    </location>
</feature>
<dbReference type="STRING" id="1355015.LK06_010535"/>
<evidence type="ECO:0000256" key="1">
    <source>
        <dbReference type="SAM" id="MobiDB-lite"/>
    </source>
</evidence>
<protein>
    <submittedName>
        <fullName evidence="2">Uncharacterized protein</fullName>
    </submittedName>
</protein>
<dbReference type="KEGG" id="splu:LK06_010535"/>
<evidence type="ECO:0000313" key="2">
    <source>
        <dbReference type="EMBL" id="ASN24584.1"/>
    </source>
</evidence>
<name>A0A221NXD5_9ACTN</name>
<dbReference type="RefSeq" id="WP_043434615.1">
    <property type="nucleotide sequence ID" value="NZ_CP021080.1"/>
</dbReference>
<dbReference type="EMBL" id="CP022433">
    <property type="protein sequence ID" value="ASN24584.1"/>
    <property type="molecule type" value="Genomic_DNA"/>
</dbReference>
<proteinExistence type="predicted"/>
<dbReference type="Proteomes" id="UP000031501">
    <property type="component" value="Chromosome"/>
</dbReference>
<accession>A0A221NXD5</accession>
<sequence length="62" mass="6760">MIRREHRTPERALTPLRPLPGTEGKATFAVSAAVLELLGLSPEQAARLDLGDALRLIREEGV</sequence>
<gene>
    <name evidence="2" type="ORF">LK07_11655</name>
</gene>
<reference evidence="2 3" key="1">
    <citation type="submission" date="2017-07" db="EMBL/GenBank/DDBJ databases">
        <title>Genome sequence of Streptomyces pluripotens MUSC 137T.</title>
        <authorList>
            <person name="Ser H.-L."/>
            <person name="Lee L.-H."/>
        </authorList>
    </citation>
    <scope>NUCLEOTIDE SEQUENCE [LARGE SCALE GENOMIC DNA]</scope>
    <source>
        <strain evidence="2 3">MUSC 137</strain>
    </source>
</reference>